<organism evidence="1 2">
    <name type="scientific">Daphnia magna</name>
    <dbReference type="NCBI Taxonomy" id="35525"/>
    <lineage>
        <taxon>Eukaryota</taxon>
        <taxon>Metazoa</taxon>
        <taxon>Ecdysozoa</taxon>
        <taxon>Arthropoda</taxon>
        <taxon>Crustacea</taxon>
        <taxon>Branchiopoda</taxon>
        <taxon>Diplostraca</taxon>
        <taxon>Cladocera</taxon>
        <taxon>Anomopoda</taxon>
        <taxon>Daphniidae</taxon>
        <taxon>Daphnia</taxon>
    </lineage>
</organism>
<dbReference type="EMBL" id="JAOYFB010000002">
    <property type="protein sequence ID" value="KAK4008642.1"/>
    <property type="molecule type" value="Genomic_DNA"/>
</dbReference>
<gene>
    <name evidence="1" type="ORF">OUZ56_013775</name>
</gene>
<sequence>MSPATTYFSVTRFSFSIREKRISCVHYVKQLSSNYSQKPYVFLPTMSNRLVTPCHLCTRYTKREGRWNPIKDDSGRYLFHSLHLGLLQLLQLTNAIQKNEGKKM</sequence>
<comment type="caution">
    <text evidence="1">The sequence shown here is derived from an EMBL/GenBank/DDBJ whole genome shotgun (WGS) entry which is preliminary data.</text>
</comment>
<reference evidence="1 2" key="1">
    <citation type="journal article" date="2023" name="Nucleic Acids Res.">
        <title>The hologenome of Daphnia magna reveals possible DNA methylation and microbiome-mediated evolution of the host genome.</title>
        <authorList>
            <person name="Chaturvedi A."/>
            <person name="Li X."/>
            <person name="Dhandapani V."/>
            <person name="Marshall H."/>
            <person name="Kissane S."/>
            <person name="Cuenca-Cambronero M."/>
            <person name="Asole G."/>
            <person name="Calvet F."/>
            <person name="Ruiz-Romero M."/>
            <person name="Marangio P."/>
            <person name="Guigo R."/>
            <person name="Rago D."/>
            <person name="Mirbahai L."/>
            <person name="Eastwood N."/>
            <person name="Colbourne J.K."/>
            <person name="Zhou J."/>
            <person name="Mallon E."/>
            <person name="Orsini L."/>
        </authorList>
    </citation>
    <scope>NUCLEOTIDE SEQUENCE [LARGE SCALE GENOMIC DNA]</scope>
    <source>
        <strain evidence="1">LRV0_1</strain>
    </source>
</reference>
<evidence type="ECO:0000313" key="2">
    <source>
        <dbReference type="Proteomes" id="UP001234178"/>
    </source>
</evidence>
<protein>
    <submittedName>
        <fullName evidence="1">Uncharacterized protein</fullName>
    </submittedName>
</protein>
<name>A0ABQ9Z6W8_9CRUS</name>
<keyword evidence="2" id="KW-1185">Reference proteome</keyword>
<dbReference type="Proteomes" id="UP001234178">
    <property type="component" value="Unassembled WGS sequence"/>
</dbReference>
<proteinExistence type="predicted"/>
<evidence type="ECO:0000313" key="1">
    <source>
        <dbReference type="EMBL" id="KAK4008642.1"/>
    </source>
</evidence>
<accession>A0ABQ9Z6W8</accession>